<dbReference type="PANTHER" id="PTHR30561">
    <property type="entry name" value="SMR FAMILY PROTON-DEPENDENT DRUG EFFLUX TRANSPORTER SUGE"/>
    <property type="match status" value="1"/>
</dbReference>
<evidence type="ECO:0000313" key="13">
    <source>
        <dbReference type="EMBL" id="KAA4627656.1"/>
    </source>
</evidence>
<evidence type="ECO:0000256" key="7">
    <source>
        <dbReference type="ARBA" id="ARBA00022985"/>
    </source>
</evidence>
<sequence>MGYLYVFLTILFTVYGQVILKWRISDLNWSLNTTGGIGQMIISYMKFLFDPLIFSGFVSAFIASIFWMLAMTKFELTYAYPFMSLSPALVFIVGIFVLGETFTVGKLLGLLIIMVGIIVTVKL</sequence>
<evidence type="ECO:0000256" key="5">
    <source>
        <dbReference type="ARBA" id="ARBA00022556"/>
    </source>
</evidence>
<dbReference type="Proteomes" id="UP000424805">
    <property type="component" value="Unassembled WGS sequence"/>
</dbReference>
<feature type="domain" description="EamA" evidence="12">
    <location>
        <begin position="51"/>
        <end position="121"/>
    </location>
</feature>
<dbReference type="GO" id="GO:0005886">
    <property type="term" value="C:plasma membrane"/>
    <property type="evidence" value="ECO:0007669"/>
    <property type="project" value="UniProtKB-SubCell"/>
</dbReference>
<keyword evidence="9" id="KW-0443">Lipid metabolism</keyword>
<feature type="transmembrane region" description="Helical" evidence="11">
    <location>
        <begin position="78"/>
        <end position="98"/>
    </location>
</feature>
<dbReference type="PANTHER" id="PTHR30561:SF9">
    <property type="entry name" value="4-AMINO-4-DEOXY-L-ARABINOSE-PHOSPHOUNDECAPRENOL FLIPPASE SUBUNIT ARNF-RELATED"/>
    <property type="match status" value="1"/>
</dbReference>
<keyword evidence="4" id="KW-0997">Cell inner membrane</keyword>
<evidence type="ECO:0000256" key="6">
    <source>
        <dbReference type="ARBA" id="ARBA00022692"/>
    </source>
</evidence>
<name>A0A7J4XZ49_BACOV</name>
<proteinExistence type="predicted"/>
<gene>
    <name evidence="13" type="ORF">F3B90_09275</name>
</gene>
<evidence type="ECO:0000256" key="4">
    <source>
        <dbReference type="ARBA" id="ARBA00022519"/>
    </source>
</evidence>
<dbReference type="InterPro" id="IPR037185">
    <property type="entry name" value="EmrE-like"/>
</dbReference>
<evidence type="ECO:0000256" key="1">
    <source>
        <dbReference type="ARBA" id="ARBA00004651"/>
    </source>
</evidence>
<dbReference type="Pfam" id="PF00892">
    <property type="entry name" value="EamA"/>
    <property type="match status" value="1"/>
</dbReference>
<evidence type="ECO:0000256" key="8">
    <source>
        <dbReference type="ARBA" id="ARBA00022989"/>
    </source>
</evidence>
<evidence type="ECO:0000256" key="3">
    <source>
        <dbReference type="ARBA" id="ARBA00022516"/>
    </source>
</evidence>
<dbReference type="GO" id="GO:0009245">
    <property type="term" value="P:lipid A biosynthetic process"/>
    <property type="evidence" value="ECO:0007669"/>
    <property type="project" value="UniProtKB-KW"/>
</dbReference>
<dbReference type="EMBL" id="VWFP01000008">
    <property type="protein sequence ID" value="KAA4627656.1"/>
    <property type="molecule type" value="Genomic_DNA"/>
</dbReference>
<keyword evidence="3" id="KW-0444">Lipid biosynthesis</keyword>
<evidence type="ECO:0000259" key="12">
    <source>
        <dbReference type="Pfam" id="PF00892"/>
    </source>
</evidence>
<feature type="transmembrane region" description="Helical" evidence="11">
    <location>
        <begin position="104"/>
        <end position="121"/>
    </location>
</feature>
<evidence type="ECO:0000256" key="9">
    <source>
        <dbReference type="ARBA" id="ARBA00023098"/>
    </source>
</evidence>
<dbReference type="GO" id="GO:0022857">
    <property type="term" value="F:transmembrane transporter activity"/>
    <property type="evidence" value="ECO:0007669"/>
    <property type="project" value="InterPro"/>
</dbReference>
<dbReference type="GO" id="GO:0009103">
    <property type="term" value="P:lipopolysaccharide biosynthetic process"/>
    <property type="evidence" value="ECO:0007669"/>
    <property type="project" value="UniProtKB-KW"/>
</dbReference>
<feature type="transmembrane region" description="Helical" evidence="11">
    <location>
        <begin position="52"/>
        <end position="71"/>
    </location>
</feature>
<dbReference type="AlphaFoldDB" id="A0A7J4XZ49"/>
<comment type="caution">
    <text evidence="13">The sequence shown here is derived from an EMBL/GenBank/DDBJ whole genome shotgun (WGS) entry which is preliminary data.</text>
</comment>
<keyword evidence="7" id="KW-0448">Lipopolysaccharide biosynthesis</keyword>
<reference evidence="13 14" key="1">
    <citation type="journal article" date="2019" name="Nat. Med.">
        <title>A library of human gut bacterial isolates paired with longitudinal multiomics data enables mechanistic microbiome research.</title>
        <authorList>
            <person name="Poyet M."/>
            <person name="Groussin M."/>
            <person name="Gibbons S.M."/>
            <person name="Avila-Pacheco J."/>
            <person name="Jiang X."/>
            <person name="Kearney S.M."/>
            <person name="Perrotta A.R."/>
            <person name="Berdy B."/>
            <person name="Zhao S."/>
            <person name="Lieberman T.D."/>
            <person name="Swanson P.K."/>
            <person name="Smith M."/>
            <person name="Roesemann S."/>
            <person name="Alexander J.E."/>
            <person name="Rich S.A."/>
            <person name="Livny J."/>
            <person name="Vlamakis H."/>
            <person name="Clish C."/>
            <person name="Bullock K."/>
            <person name="Deik A."/>
            <person name="Scott J."/>
            <person name="Pierce K.A."/>
            <person name="Xavier R.J."/>
            <person name="Alm E.J."/>
        </authorList>
    </citation>
    <scope>NUCLEOTIDE SEQUENCE [LARGE SCALE GENOMIC DNA]</scope>
    <source>
        <strain evidence="13 14">BIOML-A15</strain>
    </source>
</reference>
<evidence type="ECO:0000256" key="11">
    <source>
        <dbReference type="SAM" id="Phobius"/>
    </source>
</evidence>
<organism evidence="13 14">
    <name type="scientific">Bacteroides ovatus</name>
    <dbReference type="NCBI Taxonomy" id="28116"/>
    <lineage>
        <taxon>Bacteria</taxon>
        <taxon>Pseudomonadati</taxon>
        <taxon>Bacteroidota</taxon>
        <taxon>Bacteroidia</taxon>
        <taxon>Bacteroidales</taxon>
        <taxon>Bacteroidaceae</taxon>
        <taxon>Bacteroides</taxon>
    </lineage>
</organism>
<dbReference type="SUPFAM" id="SSF103481">
    <property type="entry name" value="Multidrug resistance efflux transporter EmrE"/>
    <property type="match status" value="1"/>
</dbReference>
<keyword evidence="2" id="KW-1003">Cell membrane</keyword>
<dbReference type="InterPro" id="IPR000390">
    <property type="entry name" value="Small_drug/metabolite_transptr"/>
</dbReference>
<dbReference type="Gene3D" id="1.10.3730.20">
    <property type="match status" value="1"/>
</dbReference>
<protein>
    <submittedName>
        <fullName evidence="13">EamA family transporter</fullName>
    </submittedName>
</protein>
<keyword evidence="10 11" id="KW-0472">Membrane</keyword>
<comment type="subcellular location">
    <subcellularLocation>
        <location evidence="1">Cell membrane</location>
        <topology evidence="1">Multi-pass membrane protein</topology>
    </subcellularLocation>
</comment>
<evidence type="ECO:0000313" key="14">
    <source>
        <dbReference type="Proteomes" id="UP000424805"/>
    </source>
</evidence>
<keyword evidence="5" id="KW-0441">Lipid A biosynthesis</keyword>
<evidence type="ECO:0000256" key="10">
    <source>
        <dbReference type="ARBA" id="ARBA00023136"/>
    </source>
</evidence>
<dbReference type="InterPro" id="IPR000620">
    <property type="entry name" value="EamA_dom"/>
</dbReference>
<evidence type="ECO:0000256" key="2">
    <source>
        <dbReference type="ARBA" id="ARBA00022475"/>
    </source>
</evidence>
<keyword evidence="8 11" id="KW-1133">Transmembrane helix</keyword>
<keyword evidence="6 11" id="KW-0812">Transmembrane</keyword>
<accession>A0A7J4XZ49</accession>